<feature type="domain" description="Mur ligase central" evidence="1">
    <location>
        <begin position="37"/>
        <end position="207"/>
    </location>
</feature>
<organism evidence="2 3">
    <name type="scientific">Halanaerobium saccharolyticum subsp. saccharolyticum DSM 6643</name>
    <dbReference type="NCBI Taxonomy" id="1293054"/>
    <lineage>
        <taxon>Bacteria</taxon>
        <taxon>Bacillati</taxon>
        <taxon>Bacillota</taxon>
        <taxon>Clostridia</taxon>
        <taxon>Halanaerobiales</taxon>
        <taxon>Halanaerobiaceae</taxon>
        <taxon>Halanaerobium</taxon>
    </lineage>
</organism>
<dbReference type="AlphaFoldDB" id="M5DX17"/>
<dbReference type="NCBIfam" id="TIGR04012">
    <property type="entry name" value="poly_gGlu_PgsB"/>
    <property type="match status" value="1"/>
</dbReference>
<gene>
    <name evidence="2" type="ORF">HSACCH_00015</name>
</gene>
<dbReference type="EMBL" id="CAUI01000002">
    <property type="protein sequence ID" value="CCU77547.1"/>
    <property type="molecule type" value="Genomic_DNA"/>
</dbReference>
<dbReference type="OrthoDB" id="2884at2"/>
<dbReference type="InParanoid" id="M5DX17"/>
<evidence type="ECO:0000259" key="1">
    <source>
        <dbReference type="Pfam" id="PF08245"/>
    </source>
</evidence>
<dbReference type="eggNOG" id="COG0285">
    <property type="taxonomic scope" value="Bacteria"/>
</dbReference>
<dbReference type="GO" id="GO:0005524">
    <property type="term" value="F:ATP binding"/>
    <property type="evidence" value="ECO:0007669"/>
    <property type="project" value="InterPro"/>
</dbReference>
<dbReference type="PANTHER" id="PTHR43445:SF1">
    <property type="entry name" value="PGA SYNTHASE CAPB"/>
    <property type="match status" value="1"/>
</dbReference>
<dbReference type="PANTHER" id="PTHR43445">
    <property type="entry name" value="UDP-N-ACETYLMURAMATE--L-ALANINE LIGASE-RELATED"/>
    <property type="match status" value="1"/>
</dbReference>
<dbReference type="Gene3D" id="3.40.1190.10">
    <property type="entry name" value="Mur-like, catalytic domain"/>
    <property type="match status" value="1"/>
</dbReference>
<name>M5DX17_9FIRM</name>
<dbReference type="FunCoup" id="M5DX17">
    <property type="interactions" value="2"/>
</dbReference>
<evidence type="ECO:0000313" key="2">
    <source>
        <dbReference type="EMBL" id="CCU77547.1"/>
    </source>
</evidence>
<dbReference type="InterPro" id="IPR036565">
    <property type="entry name" value="Mur-like_cat_sf"/>
</dbReference>
<comment type="caution">
    <text evidence="2">The sequence shown here is derived from an EMBL/GenBank/DDBJ whole genome shotgun (WGS) entry which is preliminary data.</text>
</comment>
<dbReference type="GO" id="GO:0016020">
    <property type="term" value="C:membrane"/>
    <property type="evidence" value="ECO:0007669"/>
    <property type="project" value="InterPro"/>
</dbReference>
<dbReference type="PRINTS" id="PR01758">
    <property type="entry name" value="CAPSULEPROTB"/>
</dbReference>
<dbReference type="RefSeq" id="WP_005486916.1">
    <property type="nucleotide sequence ID" value="NZ_CAUI01000002.1"/>
</dbReference>
<accession>M5DX17</accession>
<proteinExistence type="predicted"/>
<dbReference type="GO" id="GO:0016881">
    <property type="term" value="F:acid-amino acid ligase activity"/>
    <property type="evidence" value="ECO:0007669"/>
    <property type="project" value="InterPro"/>
</dbReference>
<dbReference type="GO" id="GO:0045227">
    <property type="term" value="P:capsule polysaccharide biosynthetic process"/>
    <property type="evidence" value="ECO:0007669"/>
    <property type="project" value="InterPro"/>
</dbReference>
<dbReference type="STRING" id="1293054.HSACCH_00015"/>
<dbReference type="EC" id="6.3.2.-" evidence="2"/>
<dbReference type="InterPro" id="IPR008337">
    <property type="entry name" value="Capsule_biosynth_CapB"/>
</dbReference>
<dbReference type="InterPro" id="IPR013221">
    <property type="entry name" value="Mur_ligase_cen"/>
</dbReference>
<protein>
    <submittedName>
        <fullName evidence="2">Poly-gamma-glutamate synthase subunit PgsB/CapB</fullName>
        <ecNumber evidence="2">6.3.2.-</ecNumber>
    </submittedName>
</protein>
<dbReference type="Pfam" id="PF08245">
    <property type="entry name" value="Mur_ligase_M"/>
    <property type="match status" value="1"/>
</dbReference>
<evidence type="ECO:0000313" key="3">
    <source>
        <dbReference type="Proteomes" id="UP000012063"/>
    </source>
</evidence>
<keyword evidence="2" id="KW-0436">Ligase</keyword>
<reference evidence="3" key="1">
    <citation type="journal article" date="2013" name="Genome Announc.">
        <title>Genome Sequence of Halanaerobium saccharolyticum subsp. saccharolyticum Strain DSM 6643T, a Halophilic Hydrogen-Producing Bacterium.</title>
        <authorList>
            <person name="Kivisto A."/>
            <person name="Larjo A."/>
            <person name="Ciranna A."/>
            <person name="Santala V."/>
            <person name="Roos C."/>
            <person name="Karp M."/>
        </authorList>
    </citation>
    <scope>NUCLEOTIDE SEQUENCE [LARGE SCALE GENOMIC DNA]</scope>
    <source>
        <strain evidence="3">DSM 6643</strain>
    </source>
</reference>
<dbReference type="InterPro" id="IPR050061">
    <property type="entry name" value="MurCDEF_pg_biosynth"/>
</dbReference>
<sequence length="401" mass="45733">MEIIVFLALIIIIIGIFERKAHNKNLNNIPSIIHVNGIRGKSSTTRLIAAVLRAGGLKVLAKTTGSAARIIYPDQSEREIIRHGPPSISEQKKIVQLAVKEKVDVLVIECMAVSPEIQWSSENLFLNADHMVITNIRNDHLDKMGNNLREIAETICLSLPYNSNVISSEKNLSHLIKEKAKMRKNQYSNTDNIIFTKKELQPFEKEVFTDNMACAIKIAQHFKIDRKTALKGMYSVTEDPGSLKYYFLKGKNRNIIFINAFAANDPESTEIIWNRVSENFDALPVQNPRVYALINHRSDRAFRLKEFAEFLTKKNRFNAFLLSGALKFRQQRLLQKRLKAKKNILKLNLSIFVHNKFNKLSNYFNNLEKGKDLIIFGCGNIHGDAEIISEFFAESGVEIKC</sequence>
<dbReference type="SUPFAM" id="SSF53623">
    <property type="entry name" value="MurD-like peptide ligases, catalytic domain"/>
    <property type="match status" value="1"/>
</dbReference>
<keyword evidence="3" id="KW-1185">Reference proteome</keyword>
<dbReference type="Proteomes" id="UP000012063">
    <property type="component" value="Unassembled WGS sequence"/>
</dbReference>